<dbReference type="InterPro" id="IPR051826">
    <property type="entry name" value="E3_ubiquitin-ligase_domain"/>
</dbReference>
<dbReference type="PANTHER" id="PTHR22765">
    <property type="entry name" value="RING FINGER AND PROTEASE ASSOCIATED DOMAIN-CONTAINING"/>
    <property type="match status" value="1"/>
</dbReference>
<dbReference type="AlphaFoldDB" id="A0A8K0MFX9"/>
<accession>A0A8K0MFX9</accession>
<evidence type="ECO:0000313" key="5">
    <source>
        <dbReference type="Proteomes" id="UP000796880"/>
    </source>
</evidence>
<dbReference type="FunFam" id="3.30.40.10:FF:000468">
    <property type="entry name" value="RING/U-box superfamily protein"/>
    <property type="match status" value="1"/>
</dbReference>
<dbReference type="Proteomes" id="UP000796880">
    <property type="component" value="Unassembled WGS sequence"/>
</dbReference>
<dbReference type="Pfam" id="PF13639">
    <property type="entry name" value="zf-RING_2"/>
    <property type="match status" value="1"/>
</dbReference>
<keyword evidence="1" id="KW-0862">Zinc</keyword>
<keyword evidence="1" id="KW-0863">Zinc-finger</keyword>
<dbReference type="GO" id="GO:0006511">
    <property type="term" value="P:ubiquitin-dependent protein catabolic process"/>
    <property type="evidence" value="ECO:0007669"/>
    <property type="project" value="TreeGrafter"/>
</dbReference>
<feature type="compositionally biased region" description="Low complexity" evidence="2">
    <location>
        <begin position="68"/>
        <end position="83"/>
    </location>
</feature>
<keyword evidence="1" id="KW-0479">Metal-binding</keyword>
<proteinExistence type="predicted"/>
<protein>
    <recommendedName>
        <fullName evidence="3">RING-type domain-containing protein</fullName>
    </recommendedName>
</protein>
<evidence type="ECO:0000313" key="4">
    <source>
        <dbReference type="EMBL" id="KAF3444934.1"/>
    </source>
</evidence>
<sequence>MRRGTNNSSPSPLSFGSGLDYGATYNPYSNESNFAHPVYSTSHSFRPMSHTRGGTLGTQRSFEDRRFPGPSGTTSFPTPSHTPFLVLLDNERERVRESPFRPRDIIPAESPPRAMEFLYWNMPIPRVENNSRTNHIDQKKVLEKLTKQIYNPPGRRFRNNLYYRDIPVSDKEFERDEGGKRCAICLEDFEPKQEVMVTPCKHMFHEECIIPWVKSNAGCPVCRFSLLEKTRERVQYNSTTANVVPSSEPTADELLSIIRAMEGTAFYL</sequence>
<evidence type="ECO:0000259" key="3">
    <source>
        <dbReference type="PROSITE" id="PS50089"/>
    </source>
</evidence>
<organism evidence="4 5">
    <name type="scientific">Rhamnella rubrinervis</name>
    <dbReference type="NCBI Taxonomy" id="2594499"/>
    <lineage>
        <taxon>Eukaryota</taxon>
        <taxon>Viridiplantae</taxon>
        <taxon>Streptophyta</taxon>
        <taxon>Embryophyta</taxon>
        <taxon>Tracheophyta</taxon>
        <taxon>Spermatophyta</taxon>
        <taxon>Magnoliopsida</taxon>
        <taxon>eudicotyledons</taxon>
        <taxon>Gunneridae</taxon>
        <taxon>Pentapetalae</taxon>
        <taxon>rosids</taxon>
        <taxon>fabids</taxon>
        <taxon>Rosales</taxon>
        <taxon>Rhamnaceae</taxon>
        <taxon>rhamnoid group</taxon>
        <taxon>Rhamneae</taxon>
        <taxon>Rhamnella</taxon>
    </lineage>
</organism>
<feature type="domain" description="RING-type" evidence="3">
    <location>
        <begin position="182"/>
        <end position="223"/>
    </location>
</feature>
<dbReference type="SMART" id="SM00184">
    <property type="entry name" value="RING"/>
    <property type="match status" value="1"/>
</dbReference>
<dbReference type="SUPFAM" id="SSF57850">
    <property type="entry name" value="RING/U-box"/>
    <property type="match status" value="1"/>
</dbReference>
<comment type="caution">
    <text evidence="4">The sequence shown here is derived from an EMBL/GenBank/DDBJ whole genome shotgun (WGS) entry which is preliminary data.</text>
</comment>
<dbReference type="Gene3D" id="3.30.40.10">
    <property type="entry name" value="Zinc/RING finger domain, C3HC4 (zinc finger)"/>
    <property type="match status" value="1"/>
</dbReference>
<reference evidence="4" key="1">
    <citation type="submission" date="2020-03" db="EMBL/GenBank/DDBJ databases">
        <title>A high-quality chromosome-level genome assembly of a woody plant with both climbing and erect habits, Rhamnella rubrinervis.</title>
        <authorList>
            <person name="Lu Z."/>
            <person name="Yang Y."/>
            <person name="Zhu X."/>
            <person name="Sun Y."/>
        </authorList>
    </citation>
    <scope>NUCLEOTIDE SEQUENCE</scope>
    <source>
        <strain evidence="4">BYM</strain>
        <tissue evidence="4">Leaf</tissue>
    </source>
</reference>
<dbReference type="GO" id="GO:0061630">
    <property type="term" value="F:ubiquitin protein ligase activity"/>
    <property type="evidence" value="ECO:0007669"/>
    <property type="project" value="TreeGrafter"/>
</dbReference>
<evidence type="ECO:0000256" key="1">
    <source>
        <dbReference type="PROSITE-ProRule" id="PRU00175"/>
    </source>
</evidence>
<dbReference type="InterPro" id="IPR001841">
    <property type="entry name" value="Znf_RING"/>
</dbReference>
<dbReference type="PANTHER" id="PTHR22765:SF272">
    <property type="entry name" value="E3 UBIQUITIN-PROTEIN LIGASE PRAJA-2"/>
    <property type="match status" value="1"/>
</dbReference>
<gene>
    <name evidence="4" type="ORF">FNV43_RR14627</name>
</gene>
<dbReference type="GO" id="GO:0008270">
    <property type="term" value="F:zinc ion binding"/>
    <property type="evidence" value="ECO:0007669"/>
    <property type="project" value="UniProtKB-KW"/>
</dbReference>
<keyword evidence="5" id="KW-1185">Reference proteome</keyword>
<dbReference type="PROSITE" id="PS50089">
    <property type="entry name" value="ZF_RING_2"/>
    <property type="match status" value="1"/>
</dbReference>
<dbReference type="OrthoDB" id="8062037at2759"/>
<evidence type="ECO:0000256" key="2">
    <source>
        <dbReference type="SAM" id="MobiDB-lite"/>
    </source>
</evidence>
<dbReference type="EMBL" id="VOIH02000006">
    <property type="protein sequence ID" value="KAF3444934.1"/>
    <property type="molecule type" value="Genomic_DNA"/>
</dbReference>
<feature type="region of interest" description="Disordered" evidence="2">
    <location>
        <begin position="45"/>
        <end position="83"/>
    </location>
</feature>
<name>A0A8K0MFX9_9ROSA</name>
<dbReference type="InterPro" id="IPR013083">
    <property type="entry name" value="Znf_RING/FYVE/PHD"/>
</dbReference>